<dbReference type="PANTHER" id="PTHR33446">
    <property type="entry name" value="PROTEIN TONB-RELATED"/>
    <property type="match status" value="1"/>
</dbReference>
<organism evidence="12 13">
    <name type="scientific">Rhizorhabdus wittichii (strain DSM 6014 / CCUG 31198 / JCM 15750 / NBRC 105917 / EY 4224 / RW1)</name>
    <name type="common">Sphingomonas wittichii</name>
    <dbReference type="NCBI Taxonomy" id="392499"/>
    <lineage>
        <taxon>Bacteria</taxon>
        <taxon>Pseudomonadati</taxon>
        <taxon>Pseudomonadota</taxon>
        <taxon>Alphaproteobacteria</taxon>
        <taxon>Sphingomonadales</taxon>
        <taxon>Sphingomonadaceae</taxon>
        <taxon>Rhizorhabdus</taxon>
    </lineage>
</organism>
<evidence type="ECO:0000256" key="7">
    <source>
        <dbReference type="ARBA" id="ARBA00022927"/>
    </source>
</evidence>
<dbReference type="InterPro" id="IPR003538">
    <property type="entry name" value="TonB"/>
</dbReference>
<comment type="subcellular location">
    <subcellularLocation>
        <location evidence="1 10">Cell inner membrane</location>
        <topology evidence="1 10">Single-pass membrane protein</topology>
        <orientation evidence="1 10">Periplasmic side</orientation>
    </subcellularLocation>
</comment>
<keyword evidence="13" id="KW-1185">Reference proteome</keyword>
<keyword evidence="4 10" id="KW-1003">Cell membrane</keyword>
<dbReference type="SUPFAM" id="SSF74653">
    <property type="entry name" value="TolA/TonB C-terminal domain"/>
    <property type="match status" value="1"/>
</dbReference>
<proteinExistence type="inferred from homology"/>
<dbReference type="AlphaFoldDB" id="A0A9J9HEL4"/>
<evidence type="ECO:0000256" key="1">
    <source>
        <dbReference type="ARBA" id="ARBA00004383"/>
    </source>
</evidence>
<reference evidence="12 13" key="1">
    <citation type="journal article" date="2010" name="J. Bacteriol.">
        <title>Genome sequence of the dioxin-mineralizing bacterium Sphingomonas wittichii RW1.</title>
        <authorList>
            <person name="Miller T.R."/>
            <person name="Delcher A.L."/>
            <person name="Salzberg S.L."/>
            <person name="Saunders E."/>
            <person name="Detter J.C."/>
            <person name="Halden R.U."/>
        </authorList>
    </citation>
    <scope>NUCLEOTIDE SEQUENCE [LARGE SCALE GENOMIC DNA]</scope>
    <source>
        <strain evidence="13">DSM 6014 / CCUG 31198 / JCM 15750 / NBRC 105917 / EY 4224 / RW1</strain>
    </source>
</reference>
<comment type="similarity">
    <text evidence="2 10">Belongs to the TonB family.</text>
</comment>
<feature type="transmembrane region" description="Helical" evidence="10">
    <location>
        <begin position="50"/>
        <end position="70"/>
    </location>
</feature>
<dbReference type="GO" id="GO:0015031">
    <property type="term" value="P:protein transport"/>
    <property type="evidence" value="ECO:0007669"/>
    <property type="project" value="UniProtKB-UniRule"/>
</dbReference>
<accession>A0A9J9HEL4</accession>
<keyword evidence="9 10" id="KW-0472">Membrane</keyword>
<evidence type="ECO:0000256" key="3">
    <source>
        <dbReference type="ARBA" id="ARBA00022448"/>
    </source>
</evidence>
<evidence type="ECO:0000256" key="9">
    <source>
        <dbReference type="ARBA" id="ARBA00023136"/>
    </source>
</evidence>
<sequence length="245" mass="26260">MLTMHATLDRDAGAEGHALFFADLPDSPAKGPAPLVVERSAYGADRAPNWPMIAAIVALHIVAFYALVTFDVIHIAEKKKPLVVDLIAEPPVPPAEKPKPEPVVVEKVQPVVVAPPPIVQTLASPPPPITVTTTPPPPRPVAVAAPPPAGPVTVGNLDERLLEGRPPRYPVESRRKHEQGTVVVRLLIGTDGRVADISIAQSSGFARLDQAALQAIRGWRWQPIIRDGQPVEVRGLYTMPFTLNG</sequence>
<evidence type="ECO:0000256" key="2">
    <source>
        <dbReference type="ARBA" id="ARBA00006555"/>
    </source>
</evidence>
<dbReference type="PROSITE" id="PS52015">
    <property type="entry name" value="TONB_CTD"/>
    <property type="match status" value="1"/>
</dbReference>
<evidence type="ECO:0000256" key="10">
    <source>
        <dbReference type="RuleBase" id="RU362123"/>
    </source>
</evidence>
<evidence type="ECO:0000256" key="5">
    <source>
        <dbReference type="ARBA" id="ARBA00022519"/>
    </source>
</evidence>
<dbReference type="Gene3D" id="3.30.1150.10">
    <property type="match status" value="1"/>
</dbReference>
<dbReference type="EMBL" id="CP000699">
    <property type="protein sequence ID" value="ABQ70391.1"/>
    <property type="molecule type" value="Genomic_DNA"/>
</dbReference>
<dbReference type="Pfam" id="PF03544">
    <property type="entry name" value="TonB_C"/>
    <property type="match status" value="1"/>
</dbReference>
<protein>
    <recommendedName>
        <fullName evidence="10">Protein TonB</fullName>
    </recommendedName>
</protein>
<feature type="domain" description="TonB C-terminal" evidence="11">
    <location>
        <begin position="154"/>
        <end position="245"/>
    </location>
</feature>
<keyword evidence="6 10" id="KW-0812">Transmembrane</keyword>
<dbReference type="GO" id="GO:0015891">
    <property type="term" value="P:siderophore transport"/>
    <property type="evidence" value="ECO:0007669"/>
    <property type="project" value="InterPro"/>
</dbReference>
<keyword evidence="10" id="KW-0735">Signal-anchor</keyword>
<keyword evidence="5 10" id="KW-0997">Cell inner membrane</keyword>
<evidence type="ECO:0000256" key="8">
    <source>
        <dbReference type="ARBA" id="ARBA00022989"/>
    </source>
</evidence>
<dbReference type="InterPro" id="IPR051045">
    <property type="entry name" value="TonB-dependent_transducer"/>
</dbReference>
<evidence type="ECO:0000259" key="11">
    <source>
        <dbReference type="PROSITE" id="PS52015"/>
    </source>
</evidence>
<dbReference type="Proteomes" id="UP000001989">
    <property type="component" value="Chromosome"/>
</dbReference>
<dbReference type="PRINTS" id="PR01374">
    <property type="entry name" value="TONBPROTEIN"/>
</dbReference>
<dbReference type="GO" id="GO:0030288">
    <property type="term" value="C:outer membrane-bounded periplasmic space"/>
    <property type="evidence" value="ECO:0007669"/>
    <property type="project" value="InterPro"/>
</dbReference>
<keyword evidence="8 10" id="KW-1133">Transmembrane helix</keyword>
<evidence type="ECO:0000256" key="6">
    <source>
        <dbReference type="ARBA" id="ARBA00022692"/>
    </source>
</evidence>
<gene>
    <name evidence="12" type="ordered locus">Swit_4047</name>
</gene>
<dbReference type="GO" id="GO:0098797">
    <property type="term" value="C:plasma membrane protein complex"/>
    <property type="evidence" value="ECO:0007669"/>
    <property type="project" value="TreeGrafter"/>
</dbReference>
<dbReference type="InterPro" id="IPR037682">
    <property type="entry name" value="TonB_C"/>
</dbReference>
<comment type="function">
    <text evidence="10">Interacts with outer membrane receptor proteins that carry out high-affinity binding and energy dependent uptake into the periplasmic space of specific substrates. It could act to transduce energy from the cytoplasmic membrane to specific energy-requiring processes in the outer membrane, resulting in the release into the periplasm of ligands bound by these outer membrane proteins.</text>
</comment>
<dbReference type="InterPro" id="IPR006260">
    <property type="entry name" value="TonB/TolA_C"/>
</dbReference>
<evidence type="ECO:0000256" key="4">
    <source>
        <dbReference type="ARBA" id="ARBA00022475"/>
    </source>
</evidence>
<keyword evidence="7 10" id="KW-0653">Protein transport</keyword>
<dbReference type="KEGG" id="swi:Swit_4047"/>
<evidence type="ECO:0000313" key="13">
    <source>
        <dbReference type="Proteomes" id="UP000001989"/>
    </source>
</evidence>
<dbReference type="GO" id="GO:0031992">
    <property type="term" value="F:energy transducer activity"/>
    <property type="evidence" value="ECO:0007669"/>
    <property type="project" value="InterPro"/>
</dbReference>
<dbReference type="GO" id="GO:0055085">
    <property type="term" value="P:transmembrane transport"/>
    <property type="evidence" value="ECO:0007669"/>
    <property type="project" value="InterPro"/>
</dbReference>
<name>A0A9J9HEL4_RHIWR</name>
<evidence type="ECO:0000313" key="12">
    <source>
        <dbReference type="EMBL" id="ABQ70391.1"/>
    </source>
</evidence>
<keyword evidence="3 10" id="KW-0813">Transport</keyword>
<dbReference type="NCBIfam" id="TIGR01352">
    <property type="entry name" value="tonB_Cterm"/>
    <property type="match status" value="1"/>
</dbReference>
<dbReference type="PANTHER" id="PTHR33446:SF2">
    <property type="entry name" value="PROTEIN TONB"/>
    <property type="match status" value="1"/>
</dbReference>